<dbReference type="EMBL" id="JAFGIX010000019">
    <property type="protein sequence ID" value="MBN1572327.1"/>
    <property type="molecule type" value="Genomic_DNA"/>
</dbReference>
<protein>
    <submittedName>
        <fullName evidence="9">FAD-dependent oxidoreductase</fullName>
    </submittedName>
</protein>
<evidence type="ECO:0000256" key="4">
    <source>
        <dbReference type="ARBA" id="ARBA00022827"/>
    </source>
</evidence>
<comment type="similarity">
    <text evidence="2">Belongs to the class-III pyridine nucleotide-disulfide oxidoreductase family.</text>
</comment>
<sequence>MPYYIGDVAKSRVIDKYVVRPPEVFKKDHDIDIHTNHEVLHIDRNKKEILIRDLDKDEELTKPYDKLIITTGSRSRKLGVENEDAPNVFSLKSLLDGKRIKDYINDKGPKRVVTIGAGFISLEMAEAFGELGIENTIVHRRDLPMRQLGKDIAEMVLDELSEKGTKFVTDAKISSLDVSNGNVRSVVTDKGRFDADMVLVSVGFLPNVSLAVDAGLKIGETGAIWVDERQRTSDENIYAAGDCVEVKHLITGKGVNIALGDLANKQGWVAGENAAGGDIVYPGVLGSAHFKLFDLEVGFTGLTLSAAQKEGIDAVCETIEGRSRPGLYPGSAPIRVHLVAERKSRRLIGAQIAGRDGAGHRINILAAALFGNLSIDDIVDLDLAYAPPFTPTIDPILVAARSLLKKMG</sequence>
<feature type="domain" description="Pyridine nucleotide-disulphide oxidoreductase dimerisation" evidence="7">
    <location>
        <begin position="290"/>
        <end position="391"/>
    </location>
</feature>
<name>A0A9D8PNQ1_9DELT</name>
<dbReference type="Gene3D" id="3.50.50.60">
    <property type="entry name" value="FAD/NAD(P)-binding domain"/>
    <property type="match status" value="2"/>
</dbReference>
<reference evidence="9" key="1">
    <citation type="journal article" date="2021" name="Environ. Microbiol.">
        <title>Genomic characterization of three novel Desulfobacterota classes expand the metabolic and phylogenetic diversity of the phylum.</title>
        <authorList>
            <person name="Murphy C.L."/>
            <person name="Biggerstaff J."/>
            <person name="Eichhorn A."/>
            <person name="Ewing E."/>
            <person name="Shahan R."/>
            <person name="Soriano D."/>
            <person name="Stewart S."/>
            <person name="VanMol K."/>
            <person name="Walker R."/>
            <person name="Walters P."/>
            <person name="Elshahed M.S."/>
            <person name="Youssef N.H."/>
        </authorList>
    </citation>
    <scope>NUCLEOTIDE SEQUENCE</scope>
    <source>
        <strain evidence="9">Zod_Metabat.24</strain>
    </source>
</reference>
<keyword evidence="6" id="KW-0676">Redox-active center</keyword>
<comment type="caution">
    <text evidence="9">The sequence shown here is derived from an EMBL/GenBank/DDBJ whole genome shotgun (WGS) entry which is preliminary data.</text>
</comment>
<dbReference type="InterPro" id="IPR004099">
    <property type="entry name" value="Pyr_nucl-diS_OxRdtase_dimer"/>
</dbReference>
<evidence type="ECO:0000256" key="6">
    <source>
        <dbReference type="ARBA" id="ARBA00023284"/>
    </source>
</evidence>
<dbReference type="InterPro" id="IPR050260">
    <property type="entry name" value="FAD-bd_OxRdtase"/>
</dbReference>
<evidence type="ECO:0000259" key="7">
    <source>
        <dbReference type="Pfam" id="PF02852"/>
    </source>
</evidence>
<dbReference type="PANTHER" id="PTHR43429">
    <property type="entry name" value="PYRIDINE NUCLEOTIDE-DISULFIDE OXIDOREDUCTASE DOMAIN-CONTAINING"/>
    <property type="match status" value="1"/>
</dbReference>
<keyword evidence="3" id="KW-0285">Flavoprotein</keyword>
<keyword evidence="4" id="KW-0274">FAD</keyword>
<dbReference type="Pfam" id="PF02852">
    <property type="entry name" value="Pyr_redox_dim"/>
    <property type="match status" value="1"/>
</dbReference>
<organism evidence="9 10">
    <name type="scientific">Candidatus Zymogenus saltonus</name>
    <dbReference type="NCBI Taxonomy" id="2844893"/>
    <lineage>
        <taxon>Bacteria</taxon>
        <taxon>Deltaproteobacteria</taxon>
        <taxon>Candidatus Zymogenia</taxon>
        <taxon>Candidatus Zymogeniales</taxon>
        <taxon>Candidatus Zymogenaceae</taxon>
        <taxon>Candidatus Zymogenus</taxon>
    </lineage>
</organism>
<dbReference type="SUPFAM" id="SSF55424">
    <property type="entry name" value="FAD/NAD-linked reductases, dimerisation (C-terminal) domain"/>
    <property type="match status" value="1"/>
</dbReference>
<dbReference type="SUPFAM" id="SSF51905">
    <property type="entry name" value="FAD/NAD(P)-binding domain"/>
    <property type="match status" value="1"/>
</dbReference>
<keyword evidence="5" id="KW-0560">Oxidoreductase</keyword>
<dbReference type="Proteomes" id="UP000809273">
    <property type="component" value="Unassembled WGS sequence"/>
</dbReference>
<dbReference type="InterPro" id="IPR036188">
    <property type="entry name" value="FAD/NAD-bd_sf"/>
</dbReference>
<comment type="cofactor">
    <cofactor evidence="1">
        <name>FAD</name>
        <dbReference type="ChEBI" id="CHEBI:57692"/>
    </cofactor>
</comment>
<dbReference type="GO" id="GO:0016491">
    <property type="term" value="F:oxidoreductase activity"/>
    <property type="evidence" value="ECO:0007669"/>
    <property type="project" value="UniProtKB-KW"/>
</dbReference>
<reference evidence="9" key="2">
    <citation type="submission" date="2021-01" db="EMBL/GenBank/DDBJ databases">
        <authorList>
            <person name="Hahn C.R."/>
            <person name="Youssef N.H."/>
            <person name="Elshahed M."/>
        </authorList>
    </citation>
    <scope>NUCLEOTIDE SEQUENCE</scope>
    <source>
        <strain evidence="9">Zod_Metabat.24</strain>
    </source>
</reference>
<dbReference type="AlphaFoldDB" id="A0A9D8PNQ1"/>
<dbReference type="InterPro" id="IPR016156">
    <property type="entry name" value="FAD/NAD-linked_Rdtase_dimer_sf"/>
</dbReference>
<dbReference type="PRINTS" id="PR00411">
    <property type="entry name" value="PNDRDTASEI"/>
</dbReference>
<dbReference type="InterPro" id="IPR023753">
    <property type="entry name" value="FAD/NAD-binding_dom"/>
</dbReference>
<evidence type="ECO:0000259" key="8">
    <source>
        <dbReference type="Pfam" id="PF07992"/>
    </source>
</evidence>
<evidence type="ECO:0000313" key="10">
    <source>
        <dbReference type="Proteomes" id="UP000809273"/>
    </source>
</evidence>
<dbReference type="Pfam" id="PF07992">
    <property type="entry name" value="Pyr_redox_2"/>
    <property type="match status" value="1"/>
</dbReference>
<evidence type="ECO:0000256" key="5">
    <source>
        <dbReference type="ARBA" id="ARBA00023002"/>
    </source>
</evidence>
<gene>
    <name evidence="9" type="ORF">JW984_03930</name>
</gene>
<evidence type="ECO:0000256" key="2">
    <source>
        <dbReference type="ARBA" id="ARBA00009130"/>
    </source>
</evidence>
<dbReference type="PANTHER" id="PTHR43429:SF1">
    <property type="entry name" value="NAD(P)H SULFUR OXIDOREDUCTASE (COA-DEPENDENT)"/>
    <property type="match status" value="1"/>
</dbReference>
<proteinExistence type="inferred from homology"/>
<feature type="domain" description="FAD/NAD(P)-binding" evidence="8">
    <location>
        <begin position="22"/>
        <end position="247"/>
    </location>
</feature>
<evidence type="ECO:0000256" key="3">
    <source>
        <dbReference type="ARBA" id="ARBA00022630"/>
    </source>
</evidence>
<evidence type="ECO:0000313" key="9">
    <source>
        <dbReference type="EMBL" id="MBN1572327.1"/>
    </source>
</evidence>
<dbReference type="PRINTS" id="PR00368">
    <property type="entry name" value="FADPNR"/>
</dbReference>
<evidence type="ECO:0000256" key="1">
    <source>
        <dbReference type="ARBA" id="ARBA00001974"/>
    </source>
</evidence>
<accession>A0A9D8PNQ1</accession>